<keyword evidence="1" id="KW-1133">Transmembrane helix</keyword>
<gene>
    <name evidence="2" type="ORF">PEDI_24980</name>
</gene>
<evidence type="ECO:0000313" key="3">
    <source>
        <dbReference type="Proteomes" id="UP001310022"/>
    </source>
</evidence>
<reference evidence="2 3" key="1">
    <citation type="submission" date="2021-12" db="EMBL/GenBank/DDBJ databases">
        <title>Genome sequencing of bacteria with rrn-lacking chromosome and rrn-plasmid.</title>
        <authorList>
            <person name="Anda M."/>
            <person name="Iwasaki W."/>
        </authorList>
    </citation>
    <scope>NUCLEOTIDE SEQUENCE [LARGE SCALE GENOMIC DNA]</scope>
    <source>
        <strain evidence="2 3">NBRC 15940</strain>
    </source>
</reference>
<feature type="transmembrane region" description="Helical" evidence="1">
    <location>
        <begin position="133"/>
        <end position="154"/>
    </location>
</feature>
<evidence type="ECO:0008006" key="4">
    <source>
        <dbReference type="Google" id="ProtNLM"/>
    </source>
</evidence>
<evidence type="ECO:0000313" key="2">
    <source>
        <dbReference type="EMBL" id="GJM61946.1"/>
    </source>
</evidence>
<dbReference type="EMBL" id="BQKE01000001">
    <property type="protein sequence ID" value="GJM61946.1"/>
    <property type="molecule type" value="Genomic_DNA"/>
</dbReference>
<protein>
    <recommendedName>
        <fullName evidence="4">DUF2721 domain-containing protein</fullName>
    </recommendedName>
</protein>
<accession>A0AAN5AM12</accession>
<dbReference type="AlphaFoldDB" id="A0AAN5AM12"/>
<sequence>MLKSSFSCKAEISPHHSASQISISKNFDLLNICAFFGLSLQMESWIIPLTILPGIGLFIAANTNASVALEQYIQQLLKENPRPQTLVKLKIQQLNFLSKANVSFYLSALLFLLSTLSEGVHQHWLIQVPSPFLFFFALATVCLTVGILFQIIFASRAVKIKKCQFEDRLNDIS</sequence>
<name>A0AAN5AM12_9BACT</name>
<feature type="transmembrane region" description="Helical" evidence="1">
    <location>
        <begin position="94"/>
        <end position="113"/>
    </location>
</feature>
<comment type="caution">
    <text evidence="2">The sequence shown here is derived from an EMBL/GenBank/DDBJ whole genome shotgun (WGS) entry which is preliminary data.</text>
</comment>
<feature type="transmembrane region" description="Helical" evidence="1">
    <location>
        <begin position="45"/>
        <end position="73"/>
    </location>
</feature>
<keyword evidence="3" id="KW-1185">Reference proteome</keyword>
<evidence type="ECO:0000256" key="1">
    <source>
        <dbReference type="SAM" id="Phobius"/>
    </source>
</evidence>
<keyword evidence="1" id="KW-0472">Membrane</keyword>
<organism evidence="2 3">
    <name type="scientific">Persicobacter diffluens</name>
    <dbReference type="NCBI Taxonomy" id="981"/>
    <lineage>
        <taxon>Bacteria</taxon>
        <taxon>Pseudomonadati</taxon>
        <taxon>Bacteroidota</taxon>
        <taxon>Cytophagia</taxon>
        <taxon>Cytophagales</taxon>
        <taxon>Persicobacteraceae</taxon>
        <taxon>Persicobacter</taxon>
    </lineage>
</organism>
<keyword evidence="1" id="KW-0812">Transmembrane</keyword>
<dbReference type="Proteomes" id="UP001310022">
    <property type="component" value="Unassembled WGS sequence"/>
</dbReference>
<proteinExistence type="predicted"/>